<accession>A0YGF9</accession>
<dbReference type="Gene3D" id="1.10.8.60">
    <property type="match status" value="1"/>
</dbReference>
<evidence type="ECO:0000256" key="2">
    <source>
        <dbReference type="ARBA" id="ARBA00022840"/>
    </source>
</evidence>
<evidence type="ECO:0000256" key="1">
    <source>
        <dbReference type="ARBA" id="ARBA00022741"/>
    </source>
</evidence>
<keyword evidence="4" id="KW-0804">Transcription</keyword>
<dbReference type="GO" id="GO:0006355">
    <property type="term" value="P:regulation of DNA-templated transcription"/>
    <property type="evidence" value="ECO:0007669"/>
    <property type="project" value="InterPro"/>
</dbReference>
<dbReference type="SUPFAM" id="SSF52172">
    <property type="entry name" value="CheY-like"/>
    <property type="match status" value="1"/>
</dbReference>
<keyword evidence="3" id="KW-0805">Transcription regulation</keyword>
<dbReference type="Proteomes" id="UP000004931">
    <property type="component" value="Unassembled WGS sequence"/>
</dbReference>
<dbReference type="GO" id="GO:0043565">
    <property type="term" value="F:sequence-specific DNA binding"/>
    <property type="evidence" value="ECO:0007669"/>
    <property type="project" value="InterPro"/>
</dbReference>
<dbReference type="NCBIfam" id="TIGR02915">
    <property type="entry name" value="PEP_resp_reg"/>
    <property type="match status" value="1"/>
</dbReference>
<evidence type="ECO:0000259" key="6">
    <source>
        <dbReference type="PROSITE" id="PS50045"/>
    </source>
</evidence>
<dbReference type="PANTHER" id="PTHR32071:SF113">
    <property type="entry name" value="ALGINATE BIOSYNTHESIS TRANSCRIPTIONAL REGULATORY PROTEIN ALGB"/>
    <property type="match status" value="1"/>
</dbReference>
<dbReference type="SUPFAM" id="SSF46689">
    <property type="entry name" value="Homeodomain-like"/>
    <property type="match status" value="1"/>
</dbReference>
<dbReference type="STRING" id="247633.GP2143_01105"/>
<dbReference type="Pfam" id="PF00072">
    <property type="entry name" value="Response_reg"/>
    <property type="match status" value="1"/>
</dbReference>
<keyword evidence="9" id="KW-1185">Reference proteome</keyword>
<dbReference type="CDD" id="cd00156">
    <property type="entry name" value="REC"/>
    <property type="match status" value="1"/>
</dbReference>
<dbReference type="InterPro" id="IPR001789">
    <property type="entry name" value="Sig_transdc_resp-reg_receiver"/>
</dbReference>
<dbReference type="InterPro" id="IPR009057">
    <property type="entry name" value="Homeodomain-like_sf"/>
</dbReference>
<name>A0YGF9_9GAMM</name>
<dbReference type="Gene3D" id="3.40.50.2300">
    <property type="match status" value="1"/>
</dbReference>
<dbReference type="SMART" id="SM00382">
    <property type="entry name" value="AAA"/>
    <property type="match status" value="1"/>
</dbReference>
<dbReference type="PANTHER" id="PTHR32071">
    <property type="entry name" value="TRANSCRIPTIONAL REGULATORY PROTEIN"/>
    <property type="match status" value="1"/>
</dbReference>
<dbReference type="InterPro" id="IPR002197">
    <property type="entry name" value="HTH_Fis"/>
</dbReference>
<feature type="modified residue" description="4-aspartylphosphate" evidence="5">
    <location>
        <position position="56"/>
    </location>
</feature>
<dbReference type="CDD" id="cd00009">
    <property type="entry name" value="AAA"/>
    <property type="match status" value="1"/>
</dbReference>
<evidence type="ECO:0000256" key="4">
    <source>
        <dbReference type="ARBA" id="ARBA00023163"/>
    </source>
</evidence>
<dbReference type="Pfam" id="PF02954">
    <property type="entry name" value="HTH_8"/>
    <property type="match status" value="1"/>
</dbReference>
<dbReference type="InterPro" id="IPR002078">
    <property type="entry name" value="Sigma_54_int"/>
</dbReference>
<evidence type="ECO:0000259" key="7">
    <source>
        <dbReference type="PROSITE" id="PS50110"/>
    </source>
</evidence>
<dbReference type="InterPro" id="IPR014264">
    <property type="entry name" value="PEP-CTERM_resp_reg"/>
</dbReference>
<evidence type="ECO:0000256" key="5">
    <source>
        <dbReference type="PROSITE-ProRule" id="PRU00169"/>
    </source>
</evidence>
<protein>
    <submittedName>
        <fullName evidence="8">Two Component Transcriptional Regulator, Fis family protein</fullName>
    </submittedName>
</protein>
<dbReference type="eggNOG" id="COG2204">
    <property type="taxonomic scope" value="Bacteria"/>
</dbReference>
<dbReference type="SMART" id="SM00448">
    <property type="entry name" value="REC"/>
    <property type="match status" value="1"/>
</dbReference>
<organism evidence="8 9">
    <name type="scientific">marine gamma proteobacterium HTCC2143</name>
    <dbReference type="NCBI Taxonomy" id="247633"/>
    <lineage>
        <taxon>Bacteria</taxon>
        <taxon>Pseudomonadati</taxon>
        <taxon>Pseudomonadota</taxon>
        <taxon>Gammaproteobacteria</taxon>
        <taxon>Cellvibrionales</taxon>
        <taxon>Spongiibacteraceae</taxon>
        <taxon>BD1-7 clade</taxon>
    </lineage>
</organism>
<comment type="caution">
    <text evidence="8">The sequence shown here is derived from an EMBL/GenBank/DDBJ whole genome shotgun (WGS) entry which is preliminary data.</text>
</comment>
<dbReference type="Gene3D" id="3.40.50.300">
    <property type="entry name" value="P-loop containing nucleotide triphosphate hydrolases"/>
    <property type="match status" value="1"/>
</dbReference>
<dbReference type="GO" id="GO:0000160">
    <property type="term" value="P:phosphorelay signal transduction system"/>
    <property type="evidence" value="ECO:0007669"/>
    <property type="project" value="InterPro"/>
</dbReference>
<dbReference type="InterPro" id="IPR058031">
    <property type="entry name" value="AAA_lid_NorR"/>
</dbReference>
<dbReference type="OrthoDB" id="9804019at2"/>
<dbReference type="PROSITE" id="PS50110">
    <property type="entry name" value="RESPONSE_REGULATORY"/>
    <property type="match status" value="1"/>
</dbReference>
<keyword evidence="5" id="KW-0597">Phosphoprotein</keyword>
<dbReference type="GO" id="GO:0005524">
    <property type="term" value="F:ATP binding"/>
    <property type="evidence" value="ECO:0007669"/>
    <property type="project" value="UniProtKB-KW"/>
</dbReference>
<dbReference type="InterPro" id="IPR003593">
    <property type="entry name" value="AAA+_ATPase"/>
</dbReference>
<dbReference type="InterPro" id="IPR027417">
    <property type="entry name" value="P-loop_NTPase"/>
</dbReference>
<evidence type="ECO:0000256" key="3">
    <source>
        <dbReference type="ARBA" id="ARBA00023015"/>
    </source>
</evidence>
<reference evidence="8 9" key="1">
    <citation type="journal article" date="2010" name="J. Bacteriol.">
        <title>Genome sequence of the oligotrophic marine Gammaproteobacterium HTCC2143, isolated from the Oregon Coast.</title>
        <authorList>
            <person name="Oh H.M."/>
            <person name="Kang I."/>
            <person name="Ferriera S."/>
            <person name="Giovannoni S.J."/>
            <person name="Cho J.C."/>
        </authorList>
    </citation>
    <scope>NUCLEOTIDE SEQUENCE [LARGE SCALE GENOMIC DNA]</scope>
    <source>
        <strain evidence="8 9">HTCC2143</strain>
    </source>
</reference>
<evidence type="ECO:0000313" key="9">
    <source>
        <dbReference type="Proteomes" id="UP000004931"/>
    </source>
</evidence>
<dbReference type="AlphaFoldDB" id="A0YGF9"/>
<feature type="domain" description="Sigma-54 factor interaction" evidence="6">
    <location>
        <begin position="149"/>
        <end position="378"/>
    </location>
</feature>
<dbReference type="EMBL" id="AAVT01000011">
    <property type="protein sequence ID" value="EAW30000.1"/>
    <property type="molecule type" value="Genomic_DNA"/>
</dbReference>
<dbReference type="PRINTS" id="PR01590">
    <property type="entry name" value="HTHFIS"/>
</dbReference>
<dbReference type="InterPro" id="IPR025943">
    <property type="entry name" value="Sigma_54_int_dom_ATP-bd_2"/>
</dbReference>
<evidence type="ECO:0000313" key="8">
    <source>
        <dbReference type="EMBL" id="EAW30000.1"/>
    </source>
</evidence>
<proteinExistence type="predicted"/>
<dbReference type="SUPFAM" id="SSF52540">
    <property type="entry name" value="P-loop containing nucleoside triphosphate hydrolases"/>
    <property type="match status" value="1"/>
</dbReference>
<dbReference type="InterPro" id="IPR011006">
    <property type="entry name" value="CheY-like_superfamily"/>
</dbReference>
<dbReference type="FunFam" id="3.40.50.300:FF:000006">
    <property type="entry name" value="DNA-binding transcriptional regulator NtrC"/>
    <property type="match status" value="1"/>
</dbReference>
<gene>
    <name evidence="8" type="ORF">GP2143_01105</name>
</gene>
<dbReference type="Gene3D" id="1.10.10.60">
    <property type="entry name" value="Homeodomain-like"/>
    <property type="match status" value="1"/>
</dbReference>
<keyword evidence="1" id="KW-0547">Nucleotide-binding</keyword>
<dbReference type="PROSITE" id="PS00676">
    <property type="entry name" value="SIGMA54_INTERACT_2"/>
    <property type="match status" value="1"/>
</dbReference>
<dbReference type="Pfam" id="PF00158">
    <property type="entry name" value="Sigma54_activat"/>
    <property type="match status" value="1"/>
</dbReference>
<dbReference type="PROSITE" id="PS50045">
    <property type="entry name" value="SIGMA54_INTERACT_4"/>
    <property type="match status" value="1"/>
</dbReference>
<dbReference type="Pfam" id="PF25601">
    <property type="entry name" value="AAA_lid_14"/>
    <property type="match status" value="1"/>
</dbReference>
<feature type="domain" description="Response regulatory" evidence="7">
    <location>
        <begin position="9"/>
        <end position="126"/>
    </location>
</feature>
<sequence>MSSDSNLKTLLIVEDDIGLQSQLRWHFDQYNVVIAGDRESAIAAVRQHEPEVVLQDLGLPPDEEGVEEGFKSVQEISRLSPNTKIIVVTGNHDYENAVRAVALGAYDFYQKPINTGTLDLIVQRAYHMFSLEQKHRQLQGAHVSPLAGVIASDHQMLRVCKTVEKIAPTSVTCTFLGESGTGKEVLAKALHQLSPRSENRFVAINCAAVPENLMESELFGYERGAFTGANKQTLGKIETAQNGSLFLDEIGDMPLPLQAKLLRFLQERTIERVGGRVEIPVDVRVICATNKNLDAMVAEGTFREDLYYRICEMVIDIPPLRDRQGDKILLARYFFENMAPGLNNIVSGFSIEAAEAIEAYPWPGNIREMENKIKRAIIMCDGKLLTPEDLAIGVTEELSINLRHVREHAEKNAIIQALSVTDGNYSLAAKMLGVSRPTFYNLISKYDITL</sequence>
<keyword evidence="2" id="KW-0067">ATP-binding</keyword>